<evidence type="ECO:0000256" key="4">
    <source>
        <dbReference type="ARBA" id="ARBA00022692"/>
    </source>
</evidence>
<sequence>MKKIHRKDKKLLCLKFDLKMKLTTLFSIISFFSMLANTGYTQTITLNVEDAPISKIIDRIEATTEYRFVYNTKFVDLKRKVSIKAEDVNIENVLNDLFKKTSTSYKIINTQIVLKDKKEINTQSISEVSALNIQQYSIKGYITDINGQPLAGANIIEKGTINGAQSDFDGNYSLKVSNPNTTIVVSYVGFITKEVAINNQTDVNVSLLESAGVLDEVVVIGYGTVKKRDLTGAVSSVRSKEIGMSPVVSPIEAIQGRVAGLDITRNDGRAGSGFSILLRGNRSLQTDSEPVYIIDGIQGNINNLNPNDIASIDVLKDASSTAIYGISGANGVIIITTKKGEKGKIQVDFNSYISINSNPSYPSPLQGDAWLDYLREGYIASGLPTPDDRDAVLTGWGLNPSELNPYIDSSKYVDWADQTFRTGIQINNTLSIRGGNEKIQGSFSMGHNKTEGIYPGDDINVYTMRSDVNIQAAKWVKFGITTGLIYKDRNQNRSRVNKAFGLVPLGDVYNADGQINLYPTGNGQDIGEPSVLANNIPGTYLNSDKSTIITANPYIDFTLAKGLTLKSILGVTLSNSRFGEYESNHTYYKLTGSSAEERTARYNTGLGYGYNWENILNYETAIGDNHNFGATFITSYAYNQSEKSESSGAGFTSDKSLWYNLKAAPAHFLNTFYEMGKRSSYAGRLNYNYKGKYFITGSVRADGVTELTKGNEWDVFPAGAIAWRISDEDFMSEANWLSDLKLRIGYGVSGSRNIDPYTSLSGVTDTAPDLLDLGGGQVQTFIPTEFVGNDNLGWEKSYNMNIGIDFGLLRNRIYGAIEYYDTDSKDLIWDRPLPSTVGGVGPKTTFSQNANLAAMNNKGIELTLNSTNIRTKDFQWSTTLTFAKNTEKVTQVDLGNVEVEDLVALNLFIGHQRGVFYDYKKMGIWQLGEEADAAVFGLEPGDVKIESTLTRQSEGVWTRTVTDSEGVTTEETYTASDRYAISDQDKQIIGHKAPDWTAGLQNTFVYKAFDLSIFATARYGQMIDGELLGYMKYGSRNIPDIYNYWTPTNPTNDFPRPYISRSTSDSEPVQGLSIVDGSYFKIKNITLGYTLPEHLTSKIGLTNLRVYGTVYNSLIIAKSHLLDGLDPESGASDSFPLYKQMVFGLNVSF</sequence>
<dbReference type="PROSITE" id="PS52016">
    <property type="entry name" value="TONB_DEPENDENT_REC_3"/>
    <property type="match status" value="1"/>
</dbReference>
<gene>
    <name evidence="9" type="ORF">QLS71_009380</name>
</gene>
<dbReference type="Pfam" id="PF07660">
    <property type="entry name" value="STN"/>
    <property type="match status" value="1"/>
</dbReference>
<reference evidence="9" key="1">
    <citation type="submission" date="2024-04" db="EMBL/GenBank/DDBJ databases">
        <title>Mariniflexile litorale, isolated from the shallow sediments of the Sea of Japan.</title>
        <authorList>
            <person name="Romanenko L."/>
            <person name="Isaeva M."/>
        </authorList>
    </citation>
    <scope>NUCLEOTIDE SEQUENCE [LARGE SCALE GENOMIC DNA]</scope>
    <source>
        <strain evidence="9">KMM 9835</strain>
    </source>
</reference>
<dbReference type="EMBL" id="CP155618">
    <property type="protein sequence ID" value="XBL12550.1"/>
    <property type="molecule type" value="Genomic_DNA"/>
</dbReference>
<dbReference type="InterPro" id="IPR036942">
    <property type="entry name" value="Beta-barrel_TonB_sf"/>
</dbReference>
<dbReference type="InterPro" id="IPR037066">
    <property type="entry name" value="Plug_dom_sf"/>
</dbReference>
<dbReference type="NCBIfam" id="TIGR04057">
    <property type="entry name" value="SusC_RagA_signa"/>
    <property type="match status" value="1"/>
</dbReference>
<evidence type="ECO:0000256" key="3">
    <source>
        <dbReference type="ARBA" id="ARBA00022452"/>
    </source>
</evidence>
<keyword evidence="6 7" id="KW-0998">Cell outer membrane</keyword>
<protein>
    <submittedName>
        <fullName evidence="9">TonB-dependent receptor</fullName>
    </submittedName>
</protein>
<keyword evidence="9" id="KW-0675">Receptor</keyword>
<accession>A0AAU7EBK5</accession>
<dbReference type="InterPro" id="IPR039426">
    <property type="entry name" value="TonB-dep_rcpt-like"/>
</dbReference>
<dbReference type="SMART" id="SM00965">
    <property type="entry name" value="STN"/>
    <property type="match status" value="1"/>
</dbReference>
<dbReference type="Pfam" id="PF07715">
    <property type="entry name" value="Plug"/>
    <property type="match status" value="1"/>
</dbReference>
<keyword evidence="3 7" id="KW-1134">Transmembrane beta strand</keyword>
<dbReference type="InterPro" id="IPR023997">
    <property type="entry name" value="TonB-dep_OMP_SusC/RagA_CS"/>
</dbReference>
<dbReference type="InterPro" id="IPR011662">
    <property type="entry name" value="Secretin/TonB_short_N"/>
</dbReference>
<keyword evidence="5 7" id="KW-0472">Membrane</keyword>
<dbReference type="AlphaFoldDB" id="A0AAU7EBK5"/>
<name>A0AAU7EBK5_9FLAO</name>
<dbReference type="Gene3D" id="2.40.170.20">
    <property type="entry name" value="TonB-dependent receptor, beta-barrel domain"/>
    <property type="match status" value="1"/>
</dbReference>
<comment type="subcellular location">
    <subcellularLocation>
        <location evidence="1 7">Cell outer membrane</location>
        <topology evidence="1 7">Multi-pass membrane protein</topology>
    </subcellularLocation>
</comment>
<keyword evidence="4 7" id="KW-0812">Transmembrane</keyword>
<evidence type="ECO:0000256" key="1">
    <source>
        <dbReference type="ARBA" id="ARBA00004571"/>
    </source>
</evidence>
<evidence type="ECO:0000256" key="2">
    <source>
        <dbReference type="ARBA" id="ARBA00022448"/>
    </source>
</evidence>
<proteinExistence type="inferred from homology"/>
<keyword evidence="2 7" id="KW-0813">Transport</keyword>
<feature type="domain" description="Secretin/TonB short N-terminal" evidence="8">
    <location>
        <begin position="66"/>
        <end position="117"/>
    </location>
</feature>
<dbReference type="NCBIfam" id="TIGR04056">
    <property type="entry name" value="OMP_RagA_SusC"/>
    <property type="match status" value="1"/>
</dbReference>
<dbReference type="InterPro" id="IPR008969">
    <property type="entry name" value="CarboxyPept-like_regulatory"/>
</dbReference>
<dbReference type="SUPFAM" id="SSF56935">
    <property type="entry name" value="Porins"/>
    <property type="match status" value="1"/>
</dbReference>
<dbReference type="InterPro" id="IPR023996">
    <property type="entry name" value="TonB-dep_OMP_SusC/RagA"/>
</dbReference>
<dbReference type="KEGG" id="mlil:QLS71_009380"/>
<evidence type="ECO:0000313" key="10">
    <source>
        <dbReference type="Proteomes" id="UP001224325"/>
    </source>
</evidence>
<evidence type="ECO:0000313" key="9">
    <source>
        <dbReference type="EMBL" id="XBL12550.1"/>
    </source>
</evidence>
<dbReference type="Proteomes" id="UP001224325">
    <property type="component" value="Chromosome"/>
</dbReference>
<keyword evidence="10" id="KW-1185">Reference proteome</keyword>
<dbReference type="InterPro" id="IPR012910">
    <property type="entry name" value="Plug_dom"/>
</dbReference>
<dbReference type="Gene3D" id="2.170.130.10">
    <property type="entry name" value="TonB-dependent receptor, plug domain"/>
    <property type="match status" value="1"/>
</dbReference>
<evidence type="ECO:0000256" key="5">
    <source>
        <dbReference type="ARBA" id="ARBA00023136"/>
    </source>
</evidence>
<evidence type="ECO:0000256" key="7">
    <source>
        <dbReference type="PROSITE-ProRule" id="PRU01360"/>
    </source>
</evidence>
<dbReference type="Pfam" id="PF13715">
    <property type="entry name" value="CarbopepD_reg_2"/>
    <property type="match status" value="1"/>
</dbReference>
<dbReference type="SUPFAM" id="SSF49464">
    <property type="entry name" value="Carboxypeptidase regulatory domain-like"/>
    <property type="match status" value="1"/>
</dbReference>
<evidence type="ECO:0000259" key="8">
    <source>
        <dbReference type="SMART" id="SM00965"/>
    </source>
</evidence>
<dbReference type="GO" id="GO:0009279">
    <property type="term" value="C:cell outer membrane"/>
    <property type="evidence" value="ECO:0007669"/>
    <property type="project" value="UniProtKB-SubCell"/>
</dbReference>
<dbReference type="RefSeq" id="WP_348636543.1">
    <property type="nucleotide sequence ID" value="NZ_CP155618.1"/>
</dbReference>
<organism evidence="9 10">
    <name type="scientific">Mariniflexile litorale</name>
    <dbReference type="NCBI Taxonomy" id="3045158"/>
    <lineage>
        <taxon>Bacteria</taxon>
        <taxon>Pseudomonadati</taxon>
        <taxon>Bacteroidota</taxon>
        <taxon>Flavobacteriia</taxon>
        <taxon>Flavobacteriales</taxon>
        <taxon>Flavobacteriaceae</taxon>
        <taxon>Mariniflexile</taxon>
    </lineage>
</organism>
<dbReference type="Gene3D" id="2.60.40.1120">
    <property type="entry name" value="Carboxypeptidase-like, regulatory domain"/>
    <property type="match status" value="1"/>
</dbReference>
<comment type="similarity">
    <text evidence="7">Belongs to the TonB-dependent receptor family.</text>
</comment>
<evidence type="ECO:0000256" key="6">
    <source>
        <dbReference type="ARBA" id="ARBA00023237"/>
    </source>
</evidence>